<dbReference type="AlphaFoldDB" id="A0A953I682"/>
<reference evidence="2" key="1">
    <citation type="submission" date="2017-11" db="EMBL/GenBank/DDBJ databases">
        <title>Three new genomes from thermophilic consortium.</title>
        <authorList>
            <person name="Quaggio R."/>
            <person name="Amgarten D."/>
            <person name="Setubal J.C."/>
        </authorList>
    </citation>
    <scope>NUCLEOTIDE SEQUENCE</scope>
    <source>
        <strain evidence="2">ZCTH01-B2</strain>
    </source>
</reference>
<name>A0A953I682_SYMTR</name>
<organism evidence="2 3">
    <name type="scientific">Symbiobacterium thermophilum</name>
    <dbReference type="NCBI Taxonomy" id="2734"/>
    <lineage>
        <taxon>Bacteria</taxon>
        <taxon>Bacillati</taxon>
        <taxon>Bacillota</taxon>
        <taxon>Clostridia</taxon>
        <taxon>Eubacteriales</taxon>
        <taxon>Symbiobacteriaceae</taxon>
        <taxon>Symbiobacterium</taxon>
    </lineage>
</organism>
<dbReference type="Proteomes" id="UP000732377">
    <property type="component" value="Unassembled WGS sequence"/>
</dbReference>
<sequence>MMDLLGRLFGRRQPESPAAAWLRRRAQAEPAEVVVEHFRAIEAHDLEWILATLTPERARLYNSPSTFDRRRLSVKAARVTRVAPAPDAPVARVPGYAEQQVFRVEYELELAPGEARRDPTLAEGPQWAYFLLVRERAGEPWLIADWGR</sequence>
<evidence type="ECO:0000259" key="1">
    <source>
        <dbReference type="Pfam" id="PF16111"/>
    </source>
</evidence>
<gene>
    <name evidence="2" type="ORF">CWE10_03155</name>
</gene>
<evidence type="ECO:0000313" key="2">
    <source>
        <dbReference type="EMBL" id="MBY6275203.1"/>
    </source>
</evidence>
<feature type="domain" description="DUF4829" evidence="1">
    <location>
        <begin position="32"/>
        <end position="147"/>
    </location>
</feature>
<dbReference type="InterPro" id="IPR032256">
    <property type="entry name" value="DUF4829"/>
</dbReference>
<proteinExistence type="predicted"/>
<protein>
    <recommendedName>
        <fullName evidence="1">DUF4829 domain-containing protein</fullName>
    </recommendedName>
</protein>
<comment type="caution">
    <text evidence="2">The sequence shown here is derived from an EMBL/GenBank/DDBJ whole genome shotgun (WGS) entry which is preliminary data.</text>
</comment>
<dbReference type="Pfam" id="PF16111">
    <property type="entry name" value="DUF4829"/>
    <property type="match status" value="1"/>
</dbReference>
<accession>A0A953I682</accession>
<dbReference type="EMBL" id="PIUK01000016">
    <property type="protein sequence ID" value="MBY6275203.1"/>
    <property type="molecule type" value="Genomic_DNA"/>
</dbReference>
<evidence type="ECO:0000313" key="3">
    <source>
        <dbReference type="Proteomes" id="UP000732377"/>
    </source>
</evidence>